<name>A0AA88ISU1_ARTSF</name>
<comment type="similarity">
    <text evidence="2">Belongs to the G-protein coupled receptor 3 family.</text>
</comment>
<comment type="subcellular location">
    <subcellularLocation>
        <location evidence="1">Cell membrane</location>
        <topology evidence="1">Multi-pass membrane protein</topology>
    </subcellularLocation>
</comment>
<dbReference type="InterPro" id="IPR054714">
    <property type="entry name" value="GPR158_179_extracellular"/>
</dbReference>
<keyword evidence="4" id="KW-0732">Signal</keyword>
<organism evidence="10 11">
    <name type="scientific">Artemia franciscana</name>
    <name type="common">Brine shrimp</name>
    <name type="synonym">Artemia sanfranciscana</name>
    <dbReference type="NCBI Taxonomy" id="6661"/>
    <lineage>
        <taxon>Eukaryota</taxon>
        <taxon>Metazoa</taxon>
        <taxon>Ecdysozoa</taxon>
        <taxon>Arthropoda</taxon>
        <taxon>Crustacea</taxon>
        <taxon>Branchiopoda</taxon>
        <taxon>Anostraca</taxon>
        <taxon>Artemiidae</taxon>
        <taxon>Artemia</taxon>
    </lineage>
</organism>
<keyword evidence="6" id="KW-0675">Receptor</keyword>
<dbReference type="AlphaFoldDB" id="A0AA88ISU1"/>
<dbReference type="EMBL" id="JAVRJZ010000002">
    <property type="protein sequence ID" value="KAK2726152.1"/>
    <property type="molecule type" value="Genomic_DNA"/>
</dbReference>
<dbReference type="Gene3D" id="3.30.450.20">
    <property type="entry name" value="PAS domain"/>
    <property type="match status" value="1"/>
</dbReference>
<sequence>MTTTKPQGPLSATDEMLNTINDITTGSRGSLCISSSYKIVPVRIRAELFDASRQKVDLMASFLQDVGHLNDPDLLNSLIRNLVTDRSIILARVIVFAAEENQQLHTVYEAFVEKSETTFPGPIVKKIIDRIKVEQGTLERTEAVLAKYGIPINIVDKGYGIASEGGALSSDSQVPWFVDNYFPAGWNSSKFMPNISNGTFLGWWTYPYFWCLKNQWQMSYTVPLYYAGAVLSHNTESLNGLLVADVNLSNLDIHQCDQPVSTSGRLTVTDAVPAFVGTHKCHLETTECVSKAHGGWVRGSYVCQCKRGFYYPKGGNSFNGTLAEMAYLDKARFESDIYDRIYRCQKCAIGCETCVDDQPCIVPHDWTLRILPASMQSSNHAKQREFVSNLGCLEKVDHVEERRDRLLVFMKDNDSASSLVPYLPTNSSVLRSGRRNI</sequence>
<evidence type="ECO:0000256" key="6">
    <source>
        <dbReference type="ARBA" id="ARBA00023170"/>
    </source>
</evidence>
<proteinExistence type="inferred from homology"/>
<dbReference type="PANTHER" id="PTHR32546">
    <property type="entry name" value="G-PROTEIN COUPLED RECEPTOR 158-RELATED"/>
    <property type="match status" value="1"/>
</dbReference>
<dbReference type="GO" id="GO:0004930">
    <property type="term" value="F:G protein-coupled receptor activity"/>
    <property type="evidence" value="ECO:0007669"/>
    <property type="project" value="UniProtKB-KW"/>
</dbReference>
<protein>
    <recommendedName>
        <fullName evidence="9">GPR158/179 extracellular domain-containing protein</fullName>
    </recommendedName>
</protein>
<comment type="caution">
    <text evidence="10">The sequence shown here is derived from an EMBL/GenBank/DDBJ whole genome shotgun (WGS) entry which is preliminary data.</text>
</comment>
<keyword evidence="3" id="KW-0472">Membrane</keyword>
<evidence type="ECO:0000256" key="1">
    <source>
        <dbReference type="ARBA" id="ARBA00004651"/>
    </source>
</evidence>
<evidence type="ECO:0000313" key="11">
    <source>
        <dbReference type="Proteomes" id="UP001187531"/>
    </source>
</evidence>
<keyword evidence="8" id="KW-0807">Transducer</keyword>
<keyword evidence="3" id="KW-1003">Cell membrane</keyword>
<keyword evidence="7" id="KW-0325">Glycoprotein</keyword>
<keyword evidence="5" id="KW-0297">G-protein coupled receptor</keyword>
<feature type="domain" description="GPR158/179 extracellular" evidence="9">
    <location>
        <begin position="204"/>
        <end position="310"/>
    </location>
</feature>
<keyword evidence="11" id="KW-1185">Reference proteome</keyword>
<evidence type="ECO:0000256" key="7">
    <source>
        <dbReference type="ARBA" id="ARBA00023180"/>
    </source>
</evidence>
<evidence type="ECO:0000256" key="4">
    <source>
        <dbReference type="ARBA" id="ARBA00022729"/>
    </source>
</evidence>
<evidence type="ECO:0000256" key="5">
    <source>
        <dbReference type="ARBA" id="ARBA00023040"/>
    </source>
</evidence>
<dbReference type="Pfam" id="PF22572">
    <property type="entry name" value="GPR158_179_EC"/>
    <property type="match status" value="1"/>
</dbReference>
<dbReference type="InterPro" id="IPR043458">
    <property type="entry name" value="GPR158/179"/>
</dbReference>
<dbReference type="PANTHER" id="PTHR32546:SF26">
    <property type="entry name" value="SMOG, ISOFORM D"/>
    <property type="match status" value="1"/>
</dbReference>
<evidence type="ECO:0000256" key="2">
    <source>
        <dbReference type="ARBA" id="ARBA00007242"/>
    </source>
</evidence>
<accession>A0AA88ISU1</accession>
<dbReference type="Proteomes" id="UP001187531">
    <property type="component" value="Unassembled WGS sequence"/>
</dbReference>
<reference evidence="10" key="1">
    <citation type="submission" date="2023-07" db="EMBL/GenBank/DDBJ databases">
        <title>Chromosome-level genome assembly of Artemia franciscana.</title>
        <authorList>
            <person name="Jo E."/>
        </authorList>
    </citation>
    <scope>NUCLEOTIDE SEQUENCE</scope>
    <source>
        <tissue evidence="10">Whole body</tissue>
    </source>
</reference>
<evidence type="ECO:0000313" key="10">
    <source>
        <dbReference type="EMBL" id="KAK2726152.1"/>
    </source>
</evidence>
<evidence type="ECO:0000256" key="8">
    <source>
        <dbReference type="ARBA" id="ARBA00023224"/>
    </source>
</evidence>
<dbReference type="GO" id="GO:0005886">
    <property type="term" value="C:plasma membrane"/>
    <property type="evidence" value="ECO:0007669"/>
    <property type="project" value="UniProtKB-SubCell"/>
</dbReference>
<evidence type="ECO:0000256" key="3">
    <source>
        <dbReference type="ARBA" id="ARBA00022475"/>
    </source>
</evidence>
<gene>
    <name evidence="10" type="ORF">QYM36_000567</name>
</gene>
<evidence type="ECO:0000259" key="9">
    <source>
        <dbReference type="Pfam" id="PF22572"/>
    </source>
</evidence>